<accession>A0AA97P5B9</accession>
<dbReference type="EMBL" id="JH792965">
    <property type="protein sequence ID" value="ELQ41982.1"/>
    <property type="molecule type" value="Genomic_DNA"/>
</dbReference>
<organism evidence="1">
    <name type="scientific">Pyricularia oryzae (strain Y34)</name>
    <name type="common">Rice blast fungus</name>
    <name type="synonym">Magnaporthe oryzae</name>
    <dbReference type="NCBI Taxonomy" id="1143189"/>
    <lineage>
        <taxon>Eukaryota</taxon>
        <taxon>Fungi</taxon>
        <taxon>Dikarya</taxon>
        <taxon>Ascomycota</taxon>
        <taxon>Pezizomycotina</taxon>
        <taxon>Sordariomycetes</taxon>
        <taxon>Sordariomycetidae</taxon>
        <taxon>Magnaporthales</taxon>
        <taxon>Pyriculariaceae</taxon>
        <taxon>Pyricularia</taxon>
    </lineage>
</organism>
<evidence type="ECO:0000313" key="1">
    <source>
        <dbReference type="EMBL" id="ELQ41982.1"/>
    </source>
</evidence>
<dbReference type="Proteomes" id="UP000011086">
    <property type="component" value="Unassembled WGS sequence"/>
</dbReference>
<proteinExistence type="predicted"/>
<dbReference type="AlphaFoldDB" id="A0AA97P5B9"/>
<gene>
    <name evidence="1" type="ORF">OOU_Y34scaffold00244g1</name>
</gene>
<protein>
    <submittedName>
        <fullName evidence="1">Uncharacterized protein</fullName>
    </submittedName>
</protein>
<reference evidence="1" key="1">
    <citation type="journal article" date="2012" name="PLoS Genet.">
        <title>Comparative analysis of the genomes of two field isolates of the rice blast fungus Magnaporthe oryzae.</title>
        <authorList>
            <person name="Xue M."/>
            <person name="Yang J."/>
            <person name="Li Z."/>
            <person name="Hu S."/>
            <person name="Yao N."/>
            <person name="Dean R.A."/>
            <person name="Zhao W."/>
            <person name="Shen M."/>
            <person name="Zhang H."/>
            <person name="Li C."/>
            <person name="Liu L."/>
            <person name="Cao L."/>
            <person name="Xu X."/>
            <person name="Xing Y."/>
            <person name="Hsiang T."/>
            <person name="Zhang Z."/>
            <person name="Xu J.R."/>
            <person name="Peng Y.L."/>
        </authorList>
    </citation>
    <scope>NUCLEOTIDE SEQUENCE</scope>
    <source>
        <strain evidence="1">Y34</strain>
    </source>
</reference>
<name>A0AA97P5B9_PYRO3</name>
<sequence>MGIPWAVIAAGRDMPVLEQREDMLYPRTIPEGTKDFDSSVNGCLLKHNAGRYLGTSQHFITGISGSLPRGSAERLPDDGYIHRWGR</sequence>